<dbReference type="InterPro" id="IPR013785">
    <property type="entry name" value="Aldolase_TIM"/>
</dbReference>
<keyword evidence="3" id="KW-1185">Reference proteome</keyword>
<proteinExistence type="predicted"/>
<dbReference type="SUPFAM" id="SSF51391">
    <property type="entry name" value="Thiamin phosphate synthase"/>
    <property type="match status" value="1"/>
</dbReference>
<dbReference type="AlphaFoldDB" id="A0A512RHA1"/>
<dbReference type="Gene3D" id="3.20.20.70">
    <property type="entry name" value="Aldolase class I"/>
    <property type="match status" value="1"/>
</dbReference>
<dbReference type="GO" id="GO:0009228">
    <property type="term" value="P:thiamine biosynthetic process"/>
    <property type="evidence" value="ECO:0007669"/>
    <property type="project" value="UniProtKB-KW"/>
</dbReference>
<name>A0A512RHA1_9BACT</name>
<dbReference type="InterPro" id="IPR022998">
    <property type="entry name" value="ThiamineP_synth_TenI"/>
</dbReference>
<dbReference type="OrthoDB" id="194683at2"/>
<dbReference type="RefSeq" id="WP_146859024.1">
    <property type="nucleotide sequence ID" value="NZ_BKAU01000001.1"/>
</dbReference>
<reference evidence="2 3" key="1">
    <citation type="submission" date="2019-07" db="EMBL/GenBank/DDBJ databases">
        <title>Whole genome shotgun sequence of Chitinophaga cymbidii NBRC 109752.</title>
        <authorList>
            <person name="Hosoyama A."/>
            <person name="Uohara A."/>
            <person name="Ohji S."/>
            <person name="Ichikawa N."/>
        </authorList>
    </citation>
    <scope>NUCLEOTIDE SEQUENCE [LARGE SCALE GENOMIC DNA]</scope>
    <source>
        <strain evidence="2 3">NBRC 109752</strain>
    </source>
</reference>
<dbReference type="Proteomes" id="UP000321436">
    <property type="component" value="Unassembled WGS sequence"/>
</dbReference>
<comment type="caution">
    <text evidence="2">The sequence shown here is derived from an EMBL/GenBank/DDBJ whole genome shotgun (WGS) entry which is preliminary data.</text>
</comment>
<evidence type="ECO:0000313" key="2">
    <source>
        <dbReference type="EMBL" id="GEP95071.1"/>
    </source>
</evidence>
<evidence type="ECO:0000259" key="1">
    <source>
        <dbReference type="Pfam" id="PF02581"/>
    </source>
</evidence>
<dbReference type="Pfam" id="PF02581">
    <property type="entry name" value="TMP-TENI"/>
    <property type="match status" value="1"/>
</dbReference>
<accession>A0A512RHA1</accession>
<dbReference type="InterPro" id="IPR036206">
    <property type="entry name" value="ThiamineP_synth_sf"/>
</dbReference>
<feature type="domain" description="Thiamine phosphate synthase/TenI" evidence="1">
    <location>
        <begin position="22"/>
        <end position="173"/>
    </location>
</feature>
<gene>
    <name evidence="2" type="ORF">CCY01nite_13310</name>
</gene>
<dbReference type="EMBL" id="BKAU01000001">
    <property type="protein sequence ID" value="GEP95071.1"/>
    <property type="molecule type" value="Genomic_DNA"/>
</dbReference>
<protein>
    <submittedName>
        <fullName evidence="2">Thiamine phosphate synthase</fullName>
    </submittedName>
</protein>
<dbReference type="CDD" id="cd00564">
    <property type="entry name" value="TMP_TenI"/>
    <property type="match status" value="1"/>
</dbReference>
<organism evidence="2 3">
    <name type="scientific">Chitinophaga cymbidii</name>
    <dbReference type="NCBI Taxonomy" id="1096750"/>
    <lineage>
        <taxon>Bacteria</taxon>
        <taxon>Pseudomonadati</taxon>
        <taxon>Bacteroidota</taxon>
        <taxon>Chitinophagia</taxon>
        <taxon>Chitinophagales</taxon>
        <taxon>Chitinophagaceae</taxon>
        <taxon>Chitinophaga</taxon>
    </lineage>
</organism>
<evidence type="ECO:0000313" key="3">
    <source>
        <dbReference type="Proteomes" id="UP000321436"/>
    </source>
</evidence>
<sequence>MQHMIWVITSPERINEEAMRINHLMSEVDVLLLRKAGWTPGEYAVLLEQVQPRYRRRIMIAEQPDLLQEYGLMGLHISERTRLGSTPERLARYTALGSPLSTSIHQPHCPGKMWRHLLLGPVFDSISKPGYTGKAAQMTNIPANALAIGGIAASNAGAVSAMGFSGVAVLGAIWQGNGDPAEICRSIKAAWNEGRRGTATEPFTHTGSR</sequence>